<evidence type="ECO:0000256" key="2">
    <source>
        <dbReference type="ARBA" id="ARBA00022475"/>
    </source>
</evidence>
<dbReference type="Pfam" id="PF00005">
    <property type="entry name" value="ABC_tran"/>
    <property type="match status" value="1"/>
</dbReference>
<accession>A0A132EAA9</accession>
<keyword evidence="1" id="KW-0813">Transport</keyword>
<feature type="domain" description="ABC transporter" evidence="6">
    <location>
        <begin position="4"/>
        <end position="234"/>
    </location>
</feature>
<dbReference type="PANTHER" id="PTHR43875:SF1">
    <property type="entry name" value="OSMOPROTECTIVE COMPOUNDS UPTAKE ATP-BINDING PROTEIN GGTA"/>
    <property type="match status" value="1"/>
</dbReference>
<keyword evidence="5 7" id="KW-0067">ATP-binding</keyword>
<dbReference type="Proteomes" id="UP000062912">
    <property type="component" value="Unassembled WGS sequence"/>
</dbReference>
<dbReference type="SUPFAM" id="SSF52540">
    <property type="entry name" value="P-loop containing nucleoside triphosphate hydrolases"/>
    <property type="match status" value="1"/>
</dbReference>
<dbReference type="AlphaFoldDB" id="A0A132EAA9"/>
<dbReference type="GO" id="GO:0016887">
    <property type="term" value="F:ATP hydrolysis activity"/>
    <property type="evidence" value="ECO:0007669"/>
    <property type="project" value="InterPro"/>
</dbReference>
<dbReference type="InterPro" id="IPR008995">
    <property type="entry name" value="Mo/tungstate-bd_C_term_dom"/>
</dbReference>
<keyword evidence="2" id="KW-1003">Cell membrane</keyword>
<dbReference type="SUPFAM" id="SSF50331">
    <property type="entry name" value="MOP-like"/>
    <property type="match status" value="1"/>
</dbReference>
<dbReference type="InterPro" id="IPR003439">
    <property type="entry name" value="ABC_transporter-like_ATP-bd"/>
</dbReference>
<keyword evidence="3" id="KW-0997">Cell inner membrane</keyword>
<name>A0A132EAA9_9BURK</name>
<dbReference type="InterPro" id="IPR013611">
    <property type="entry name" value="Transp-assoc_OB_typ2"/>
</dbReference>
<dbReference type="PROSITE" id="PS50893">
    <property type="entry name" value="ABC_TRANSPORTER_2"/>
    <property type="match status" value="1"/>
</dbReference>
<dbReference type="PROSITE" id="PS00211">
    <property type="entry name" value="ABC_TRANSPORTER_1"/>
    <property type="match status" value="1"/>
</dbReference>
<dbReference type="InterPro" id="IPR047641">
    <property type="entry name" value="ABC_transpr_MalK/UgpC-like"/>
</dbReference>
<reference evidence="7 8" key="1">
    <citation type="submission" date="2015-11" db="EMBL/GenBank/DDBJ databases">
        <title>Expanding the genomic diversity of Burkholderia species for the development of highly accurate diagnostics.</title>
        <authorList>
            <person name="Sahl J."/>
            <person name="Keim P."/>
            <person name="Wagner D."/>
        </authorList>
    </citation>
    <scope>NUCLEOTIDE SEQUENCE [LARGE SCALE GENOMIC DNA]</scope>
    <source>
        <strain evidence="7 8">MSMB368WGS</strain>
    </source>
</reference>
<dbReference type="PANTHER" id="PTHR43875">
    <property type="entry name" value="MALTODEXTRIN IMPORT ATP-BINDING PROTEIN MSMX"/>
    <property type="match status" value="1"/>
</dbReference>
<dbReference type="Gene3D" id="2.40.50.140">
    <property type="entry name" value="Nucleic acid-binding proteins"/>
    <property type="match status" value="1"/>
</dbReference>
<dbReference type="FunFam" id="3.40.50.300:FF:000042">
    <property type="entry name" value="Maltose/maltodextrin ABC transporter, ATP-binding protein"/>
    <property type="match status" value="1"/>
</dbReference>
<dbReference type="InterPro" id="IPR003593">
    <property type="entry name" value="AAA+_ATPase"/>
</dbReference>
<dbReference type="CDD" id="cd03301">
    <property type="entry name" value="ABC_MalK_N"/>
    <property type="match status" value="1"/>
</dbReference>
<proteinExistence type="predicted"/>
<evidence type="ECO:0000313" key="8">
    <source>
        <dbReference type="Proteomes" id="UP000062912"/>
    </source>
</evidence>
<evidence type="ECO:0000259" key="6">
    <source>
        <dbReference type="PROSITE" id="PS50893"/>
    </source>
</evidence>
<dbReference type="GO" id="GO:0055052">
    <property type="term" value="C:ATP-binding cassette (ABC) transporter complex, substrate-binding subunit-containing"/>
    <property type="evidence" value="ECO:0007669"/>
    <property type="project" value="TreeGrafter"/>
</dbReference>
<dbReference type="OrthoDB" id="5298774at2"/>
<dbReference type="InterPro" id="IPR017871">
    <property type="entry name" value="ABC_transporter-like_CS"/>
</dbReference>
<dbReference type="RefSeq" id="WP_060245390.1">
    <property type="nucleotide sequence ID" value="NZ_LPJR01000064.1"/>
</dbReference>
<evidence type="ECO:0000256" key="3">
    <source>
        <dbReference type="ARBA" id="ARBA00022519"/>
    </source>
</evidence>
<dbReference type="SMART" id="SM00382">
    <property type="entry name" value="AAA"/>
    <property type="match status" value="1"/>
</dbReference>
<comment type="caution">
    <text evidence="7">The sequence shown here is derived from an EMBL/GenBank/DDBJ whole genome shotgun (WGS) entry which is preliminary data.</text>
</comment>
<evidence type="ECO:0000256" key="4">
    <source>
        <dbReference type="ARBA" id="ARBA00022741"/>
    </source>
</evidence>
<sequence>MTTVTLNRINKSWGGFHAVKDLNLNIDEGEFLVLLGPSGCGKTTTMRMIAGLEDPTDGDLMFDAQRMNGIPPRQRDVSMVFQNYGLYPHMSVYDNIAYPLKLRGVSGQERDREVKRAAERVELGHLLARRPAALSGGQRQRVALARSIVRRPRVFLMDEPLSNLDAKLRGTMRAELKHLARELAVTTVYVTHDQVEAMTLASRVAIMKDGVLQQIDAPERIYNEPANAFVAAFIGSPAMNLLNGEGREGKFVMPDGFVLPVVPPRSGPLTLGVRPEDVLIDSGEAPGSFSADIYAFELLGDNTLITLKIGGQHFVVKGDKTIRYADGDRISLRPEPAKLFWFDGTSGQRIAAAQTR</sequence>
<dbReference type="InterPro" id="IPR015855">
    <property type="entry name" value="ABC_transpr_MalK-like"/>
</dbReference>
<dbReference type="Gene3D" id="2.40.50.100">
    <property type="match status" value="1"/>
</dbReference>
<dbReference type="Pfam" id="PF08402">
    <property type="entry name" value="TOBE_2"/>
    <property type="match status" value="1"/>
</dbReference>
<evidence type="ECO:0000256" key="5">
    <source>
        <dbReference type="ARBA" id="ARBA00022840"/>
    </source>
</evidence>
<dbReference type="EMBL" id="LPJR01000064">
    <property type="protein sequence ID" value="KWF23277.1"/>
    <property type="molecule type" value="Genomic_DNA"/>
</dbReference>
<gene>
    <name evidence="7" type="ORF">WT56_26260</name>
</gene>
<dbReference type="InterPro" id="IPR027417">
    <property type="entry name" value="P-loop_NTPase"/>
</dbReference>
<evidence type="ECO:0000256" key="1">
    <source>
        <dbReference type="ARBA" id="ARBA00022448"/>
    </source>
</evidence>
<dbReference type="GO" id="GO:0005524">
    <property type="term" value="F:ATP binding"/>
    <property type="evidence" value="ECO:0007669"/>
    <property type="project" value="UniProtKB-KW"/>
</dbReference>
<keyword evidence="3" id="KW-0472">Membrane</keyword>
<dbReference type="InterPro" id="IPR012340">
    <property type="entry name" value="NA-bd_OB-fold"/>
</dbReference>
<keyword evidence="4" id="KW-0547">Nucleotide-binding</keyword>
<dbReference type="GO" id="GO:0140359">
    <property type="term" value="F:ABC-type transporter activity"/>
    <property type="evidence" value="ECO:0007669"/>
    <property type="project" value="InterPro"/>
</dbReference>
<evidence type="ECO:0000313" key="7">
    <source>
        <dbReference type="EMBL" id="KWF23277.1"/>
    </source>
</evidence>
<protein>
    <submittedName>
        <fullName evidence="7">ABC transporter ATP-binding protein</fullName>
    </submittedName>
</protein>
<organism evidence="7 8">
    <name type="scientific">Burkholderia pseudomultivorans</name>
    <dbReference type="NCBI Taxonomy" id="1207504"/>
    <lineage>
        <taxon>Bacteria</taxon>
        <taxon>Pseudomonadati</taxon>
        <taxon>Pseudomonadota</taxon>
        <taxon>Betaproteobacteria</taxon>
        <taxon>Burkholderiales</taxon>
        <taxon>Burkholderiaceae</taxon>
        <taxon>Burkholderia</taxon>
        <taxon>Burkholderia cepacia complex</taxon>
    </lineage>
</organism>
<dbReference type="GO" id="GO:0008643">
    <property type="term" value="P:carbohydrate transport"/>
    <property type="evidence" value="ECO:0007669"/>
    <property type="project" value="InterPro"/>
</dbReference>
<dbReference type="Gene3D" id="3.40.50.300">
    <property type="entry name" value="P-loop containing nucleotide triphosphate hydrolases"/>
    <property type="match status" value="1"/>
</dbReference>